<feature type="domain" description="RlpA-like protein double-psi beta-barrel" evidence="3">
    <location>
        <begin position="105"/>
        <end position="181"/>
    </location>
</feature>
<evidence type="ECO:0000313" key="5">
    <source>
        <dbReference type="Proteomes" id="UP000612808"/>
    </source>
</evidence>
<evidence type="ECO:0000313" key="4">
    <source>
        <dbReference type="EMBL" id="GID13331.1"/>
    </source>
</evidence>
<feature type="chain" id="PRO_5039236784" description="RlpA-like protein double-psi beta-barrel domain-containing protein" evidence="2">
    <location>
        <begin position="24"/>
        <end position="185"/>
    </location>
</feature>
<feature type="compositionally biased region" description="Polar residues" evidence="1">
    <location>
        <begin position="88"/>
        <end position="97"/>
    </location>
</feature>
<dbReference type="PANTHER" id="PTHR34183">
    <property type="entry name" value="ENDOLYTIC PEPTIDOGLYCAN TRANSGLYCOSYLASE RLPA"/>
    <property type="match status" value="1"/>
</dbReference>
<accession>A0A8J3J052</accession>
<comment type="caution">
    <text evidence="4">The sequence shown here is derived from an EMBL/GenBank/DDBJ whole genome shotgun (WGS) entry which is preliminary data.</text>
</comment>
<dbReference type="SUPFAM" id="SSF50685">
    <property type="entry name" value="Barwin-like endoglucanases"/>
    <property type="match status" value="1"/>
</dbReference>
<feature type="compositionally biased region" description="Low complexity" evidence="1">
    <location>
        <begin position="70"/>
        <end position="86"/>
    </location>
</feature>
<dbReference type="CDD" id="cd22268">
    <property type="entry name" value="DPBB_RlpA-like"/>
    <property type="match status" value="1"/>
</dbReference>
<dbReference type="Proteomes" id="UP000612808">
    <property type="component" value="Unassembled WGS sequence"/>
</dbReference>
<feature type="region of interest" description="Disordered" evidence="1">
    <location>
        <begin position="28"/>
        <end position="98"/>
    </location>
</feature>
<dbReference type="RefSeq" id="WP_203660206.1">
    <property type="nucleotide sequence ID" value="NZ_BAAAZM010000007.1"/>
</dbReference>
<dbReference type="Gene3D" id="2.40.40.10">
    <property type="entry name" value="RlpA-like domain"/>
    <property type="match status" value="1"/>
</dbReference>
<sequence>MLPIAAGLVVAAVAAGTVSLTLAGHDAEAQSPNTKSAAATSAERQAAEQRASRGKPRSAAGGSAAGGSAAGSDAAGKADSSSDEGGQAPTTGNSGSCQVGYVATGTKTASGESFDATAMTGANLTLPFGSKVLITNPDNGKSVEIRINDRGPYSGSRCFDLTSSAYGKIASLSDSSVKVEYQVIS</sequence>
<feature type="signal peptide" evidence="2">
    <location>
        <begin position="1"/>
        <end position="23"/>
    </location>
</feature>
<evidence type="ECO:0000256" key="1">
    <source>
        <dbReference type="SAM" id="MobiDB-lite"/>
    </source>
</evidence>
<dbReference type="EMBL" id="BOMB01000023">
    <property type="protein sequence ID" value="GID13331.1"/>
    <property type="molecule type" value="Genomic_DNA"/>
</dbReference>
<dbReference type="InterPro" id="IPR009009">
    <property type="entry name" value="RlpA-like_DPBB"/>
</dbReference>
<dbReference type="AlphaFoldDB" id="A0A8J3J052"/>
<name>A0A8J3J052_9ACTN</name>
<gene>
    <name evidence="4" type="ORF">Aru02nite_42200</name>
</gene>
<evidence type="ECO:0000256" key="2">
    <source>
        <dbReference type="SAM" id="SignalP"/>
    </source>
</evidence>
<evidence type="ECO:0000259" key="3">
    <source>
        <dbReference type="Pfam" id="PF03330"/>
    </source>
</evidence>
<dbReference type="InterPro" id="IPR036908">
    <property type="entry name" value="RlpA-like_sf"/>
</dbReference>
<proteinExistence type="predicted"/>
<protein>
    <recommendedName>
        <fullName evidence="3">RlpA-like protein double-psi beta-barrel domain-containing protein</fullName>
    </recommendedName>
</protein>
<organism evidence="4 5">
    <name type="scientific">Actinocatenispora rupis</name>
    <dbReference type="NCBI Taxonomy" id="519421"/>
    <lineage>
        <taxon>Bacteria</taxon>
        <taxon>Bacillati</taxon>
        <taxon>Actinomycetota</taxon>
        <taxon>Actinomycetes</taxon>
        <taxon>Micromonosporales</taxon>
        <taxon>Micromonosporaceae</taxon>
        <taxon>Actinocatenispora</taxon>
    </lineage>
</organism>
<reference evidence="4" key="1">
    <citation type="submission" date="2021-01" db="EMBL/GenBank/DDBJ databases">
        <title>Whole genome shotgun sequence of Actinocatenispora rupis NBRC 107355.</title>
        <authorList>
            <person name="Komaki H."/>
            <person name="Tamura T."/>
        </authorList>
    </citation>
    <scope>NUCLEOTIDE SEQUENCE</scope>
    <source>
        <strain evidence="4">NBRC 107355</strain>
    </source>
</reference>
<dbReference type="PANTHER" id="PTHR34183:SF8">
    <property type="entry name" value="ENDOLYTIC PEPTIDOGLYCAN TRANSGLYCOSYLASE RLPA-RELATED"/>
    <property type="match status" value="1"/>
</dbReference>
<keyword evidence="2" id="KW-0732">Signal</keyword>
<keyword evidence="5" id="KW-1185">Reference proteome</keyword>
<dbReference type="Pfam" id="PF03330">
    <property type="entry name" value="DPBB_1"/>
    <property type="match status" value="1"/>
</dbReference>